<name>L8JII5_9BACT</name>
<evidence type="ECO:0000313" key="2">
    <source>
        <dbReference type="EMBL" id="ELR68073.1"/>
    </source>
</evidence>
<feature type="compositionally biased region" description="Polar residues" evidence="1">
    <location>
        <begin position="25"/>
        <end position="46"/>
    </location>
</feature>
<dbReference type="AlphaFoldDB" id="L8JII5"/>
<accession>L8JII5</accession>
<organism evidence="2 3">
    <name type="scientific">Fulvivirga imtechensis AK7</name>
    <dbReference type="NCBI Taxonomy" id="1237149"/>
    <lineage>
        <taxon>Bacteria</taxon>
        <taxon>Pseudomonadati</taxon>
        <taxon>Bacteroidota</taxon>
        <taxon>Cytophagia</taxon>
        <taxon>Cytophagales</taxon>
        <taxon>Fulvivirgaceae</taxon>
        <taxon>Fulvivirga</taxon>
    </lineage>
</organism>
<keyword evidence="3" id="KW-1185">Reference proteome</keyword>
<dbReference type="Proteomes" id="UP000011135">
    <property type="component" value="Unassembled WGS sequence"/>
</dbReference>
<dbReference type="STRING" id="1237149.C900_01177"/>
<gene>
    <name evidence="2" type="ORF">C900_01177</name>
</gene>
<reference evidence="2 3" key="1">
    <citation type="submission" date="2012-12" db="EMBL/GenBank/DDBJ databases">
        <title>Genome assembly of Fulvivirga imtechensis AK7.</title>
        <authorList>
            <person name="Nupur N."/>
            <person name="Khatri I."/>
            <person name="Kumar R."/>
            <person name="Subramanian S."/>
            <person name="Pinnaka A."/>
        </authorList>
    </citation>
    <scope>NUCLEOTIDE SEQUENCE [LARGE SCALE GENOMIC DNA]</scope>
    <source>
        <strain evidence="2 3">AK7</strain>
    </source>
</reference>
<evidence type="ECO:0000256" key="1">
    <source>
        <dbReference type="SAM" id="MobiDB-lite"/>
    </source>
</evidence>
<evidence type="ECO:0000313" key="3">
    <source>
        <dbReference type="Proteomes" id="UP000011135"/>
    </source>
</evidence>
<dbReference type="EMBL" id="AMZN01000152">
    <property type="protein sequence ID" value="ELR68073.1"/>
    <property type="molecule type" value="Genomic_DNA"/>
</dbReference>
<proteinExistence type="predicted"/>
<comment type="caution">
    <text evidence="2">The sequence shown here is derived from an EMBL/GenBank/DDBJ whole genome shotgun (WGS) entry which is preliminary data.</text>
</comment>
<sequence length="76" mass="8279">MLESVRGIPVAGSFIFLSYPGSDGSKPSDTYTSTHAVQDRASTNQQVKRRFTEADGEFYFKNPEPLAVAGGWNCSC</sequence>
<protein>
    <submittedName>
        <fullName evidence="2">Uncharacterized protein</fullName>
    </submittedName>
</protein>
<feature type="region of interest" description="Disordered" evidence="1">
    <location>
        <begin position="19"/>
        <end position="47"/>
    </location>
</feature>